<dbReference type="AlphaFoldDB" id="A0A2P2IUB2"/>
<evidence type="ECO:0000313" key="1">
    <source>
        <dbReference type="EMBL" id="MBW84832.1"/>
    </source>
</evidence>
<organism evidence="1">
    <name type="scientific">Rhizophora mucronata</name>
    <name type="common">Asiatic mangrove</name>
    <dbReference type="NCBI Taxonomy" id="61149"/>
    <lineage>
        <taxon>Eukaryota</taxon>
        <taxon>Viridiplantae</taxon>
        <taxon>Streptophyta</taxon>
        <taxon>Embryophyta</taxon>
        <taxon>Tracheophyta</taxon>
        <taxon>Spermatophyta</taxon>
        <taxon>Magnoliopsida</taxon>
        <taxon>eudicotyledons</taxon>
        <taxon>Gunneridae</taxon>
        <taxon>Pentapetalae</taxon>
        <taxon>rosids</taxon>
        <taxon>fabids</taxon>
        <taxon>Malpighiales</taxon>
        <taxon>Rhizophoraceae</taxon>
        <taxon>Rhizophora</taxon>
    </lineage>
</organism>
<reference evidence="1" key="1">
    <citation type="submission" date="2018-02" db="EMBL/GenBank/DDBJ databases">
        <title>Rhizophora mucronata_Transcriptome.</title>
        <authorList>
            <person name="Meera S.P."/>
            <person name="Sreeshan A."/>
            <person name="Augustine A."/>
        </authorList>
    </citation>
    <scope>NUCLEOTIDE SEQUENCE</scope>
    <source>
        <tissue evidence="1">Leaf</tissue>
    </source>
</reference>
<dbReference type="EMBL" id="GGEC01004349">
    <property type="protein sequence ID" value="MBW84832.1"/>
    <property type="molecule type" value="Transcribed_RNA"/>
</dbReference>
<protein>
    <submittedName>
        <fullName evidence="1">Uncharacterized protein</fullName>
    </submittedName>
</protein>
<name>A0A2P2IUB2_RHIMU</name>
<sequence>MRHPALPKSLKIRHFLRQTPYSHMFIKRLRSRIIHMSNRRVKSGLCQVSH</sequence>
<accession>A0A2P2IUB2</accession>
<proteinExistence type="predicted"/>